<comment type="caution">
    <text evidence="2">The sequence shown here is derived from an EMBL/GenBank/DDBJ whole genome shotgun (WGS) entry which is preliminary data.</text>
</comment>
<keyword evidence="1" id="KW-0812">Transmembrane</keyword>
<feature type="transmembrane region" description="Helical" evidence="1">
    <location>
        <begin position="61"/>
        <end position="89"/>
    </location>
</feature>
<dbReference type="Pfam" id="PF04240">
    <property type="entry name" value="Caroten_synth"/>
    <property type="match status" value="1"/>
</dbReference>
<keyword evidence="1" id="KW-0472">Membrane</keyword>
<proteinExistence type="predicted"/>
<keyword evidence="1" id="KW-1133">Transmembrane helix</keyword>
<feature type="transmembrane region" description="Helical" evidence="1">
    <location>
        <begin position="12"/>
        <end position="28"/>
    </location>
</feature>
<feature type="transmembrane region" description="Helical" evidence="1">
    <location>
        <begin position="95"/>
        <end position="117"/>
    </location>
</feature>
<sequence length="211" mass="23673">MFDKTFKLHFSIFLIWLFTISGIFGILSDEYSDWFLSMTPLNLLLTFIILIINIEELKPNVAIALAIPFFTGFITEALGVNFGLIFGTYAYGENLGLKVFGVPLMICVNWALLTAATADVAKYISKNRFLSALIGAALMTGLDMLLEVSAPRFDFWEFDGGVVPLQNYVGWLVTAFVAHLGYQLLKPKTNKLISWHILISIAVFFAVFLFF</sequence>
<evidence type="ECO:0000256" key="1">
    <source>
        <dbReference type="SAM" id="Phobius"/>
    </source>
</evidence>
<dbReference type="EMBL" id="JBHTJL010000011">
    <property type="protein sequence ID" value="MFD1063553.1"/>
    <property type="molecule type" value="Genomic_DNA"/>
</dbReference>
<keyword evidence="3" id="KW-1185">Reference proteome</keyword>
<feature type="transmembrane region" description="Helical" evidence="1">
    <location>
        <begin position="34"/>
        <end position="54"/>
    </location>
</feature>
<dbReference type="Proteomes" id="UP001597013">
    <property type="component" value="Unassembled WGS sequence"/>
</dbReference>
<accession>A0ABW3N879</accession>
<gene>
    <name evidence="2" type="ORF">ACFQ1Q_09875</name>
</gene>
<evidence type="ECO:0000313" key="2">
    <source>
        <dbReference type="EMBL" id="MFD1063553.1"/>
    </source>
</evidence>
<feature type="transmembrane region" description="Helical" evidence="1">
    <location>
        <begin position="192"/>
        <end position="210"/>
    </location>
</feature>
<feature type="transmembrane region" description="Helical" evidence="1">
    <location>
        <begin position="129"/>
        <end position="148"/>
    </location>
</feature>
<name>A0ABW3N879_9FLAO</name>
<evidence type="ECO:0000313" key="3">
    <source>
        <dbReference type="Proteomes" id="UP001597013"/>
    </source>
</evidence>
<reference evidence="3" key="1">
    <citation type="journal article" date="2019" name="Int. J. Syst. Evol. Microbiol.">
        <title>The Global Catalogue of Microorganisms (GCM) 10K type strain sequencing project: providing services to taxonomists for standard genome sequencing and annotation.</title>
        <authorList>
            <consortium name="The Broad Institute Genomics Platform"/>
            <consortium name="The Broad Institute Genome Sequencing Center for Infectious Disease"/>
            <person name="Wu L."/>
            <person name="Ma J."/>
        </authorList>
    </citation>
    <scope>NUCLEOTIDE SEQUENCE [LARGE SCALE GENOMIC DNA]</scope>
    <source>
        <strain evidence="3">CCUG 62215</strain>
    </source>
</reference>
<dbReference type="RefSeq" id="WP_386130659.1">
    <property type="nucleotide sequence ID" value="NZ_JBHTJL010000011.1"/>
</dbReference>
<protein>
    <submittedName>
        <fullName evidence="2">Carotenoid biosynthesis protein</fullName>
    </submittedName>
</protein>
<feature type="transmembrane region" description="Helical" evidence="1">
    <location>
        <begin position="168"/>
        <end position="185"/>
    </location>
</feature>
<dbReference type="PANTHER" id="PTHR39419">
    <property type="entry name" value="SLL0814 PROTEIN"/>
    <property type="match status" value="1"/>
</dbReference>
<dbReference type="InterPro" id="IPR007354">
    <property type="entry name" value="CruF-like"/>
</dbReference>
<organism evidence="2 3">
    <name type="scientific">Winogradskyella litorisediminis</name>
    <dbReference type="NCBI Taxonomy" id="1156618"/>
    <lineage>
        <taxon>Bacteria</taxon>
        <taxon>Pseudomonadati</taxon>
        <taxon>Bacteroidota</taxon>
        <taxon>Flavobacteriia</taxon>
        <taxon>Flavobacteriales</taxon>
        <taxon>Flavobacteriaceae</taxon>
        <taxon>Winogradskyella</taxon>
    </lineage>
</organism>
<dbReference type="PANTHER" id="PTHR39419:SF1">
    <property type="entry name" value="SLL0814 PROTEIN"/>
    <property type="match status" value="1"/>
</dbReference>